<proteinExistence type="predicted"/>
<evidence type="ECO:0000313" key="2">
    <source>
        <dbReference type="EMBL" id="QOW61976.1"/>
    </source>
</evidence>
<dbReference type="Proteomes" id="UP000593915">
    <property type="component" value="Chromosome"/>
</dbReference>
<gene>
    <name evidence="2" type="ORF">IFE08_06495</name>
</gene>
<sequence length="284" mass="32461">MTIAGRNKARLAAIFIILFIFLIAAAAILSILTTGKLDSNEIRLLKNETVPASMLPEFLYNLQFVKYSPAAVCFGIFTCSIFSLTLLIYIYFTFKKTHAIEISFFLVFIFSIGFESLRLIFPSYNFSGIALENIAFISRLVYFFRLAGIIALFISGIFAIKIITRQIFYVMFFGAFIAFSIVISIPVNNFAINRYFIADIKYSYSYTFIICAIAILACINYFFVYILKNSKEYLKASIMLTVITVGHWFLLYTSSFLNLIIGAALFLTGTVFYTKNIHNYHLWE</sequence>
<dbReference type="AlphaFoldDB" id="A0A7S6WRH4"/>
<feature type="transmembrane region" description="Helical" evidence="1">
    <location>
        <begin position="141"/>
        <end position="160"/>
    </location>
</feature>
<reference evidence="2 3" key="1">
    <citation type="submission" date="2020-09" db="EMBL/GenBank/DDBJ databases">
        <title>Characterization of Treponema spp. from bovine digital dermatitis in Korea.</title>
        <authorList>
            <person name="Espiritu H.M."/>
            <person name="Cho Y.I."/>
            <person name="Mamuad L."/>
        </authorList>
    </citation>
    <scope>NUCLEOTIDE SEQUENCE [LARGE SCALE GENOMIC DNA]</scope>
    <source>
        <strain evidence="2 3">KS1</strain>
    </source>
</reference>
<name>A0A7S6WRH4_9SPIR</name>
<feature type="transmembrane region" description="Helical" evidence="1">
    <location>
        <begin position="167"/>
        <end position="192"/>
    </location>
</feature>
<organism evidence="2 3">
    <name type="scientific">Treponema pedis</name>
    <dbReference type="NCBI Taxonomy" id="409322"/>
    <lineage>
        <taxon>Bacteria</taxon>
        <taxon>Pseudomonadati</taxon>
        <taxon>Spirochaetota</taxon>
        <taxon>Spirochaetia</taxon>
        <taxon>Spirochaetales</taxon>
        <taxon>Treponemataceae</taxon>
        <taxon>Treponema</taxon>
    </lineage>
</organism>
<feature type="transmembrane region" description="Helical" evidence="1">
    <location>
        <begin position="204"/>
        <end position="226"/>
    </location>
</feature>
<keyword evidence="1" id="KW-0472">Membrane</keyword>
<accession>A0A7S6WRH4</accession>
<dbReference type="EMBL" id="CP061839">
    <property type="protein sequence ID" value="QOW61976.1"/>
    <property type="molecule type" value="Genomic_DNA"/>
</dbReference>
<feature type="transmembrane region" description="Helical" evidence="1">
    <location>
        <begin position="256"/>
        <end position="274"/>
    </location>
</feature>
<dbReference type="RefSeq" id="WP_194077468.1">
    <property type="nucleotide sequence ID" value="NZ_CP061839.1"/>
</dbReference>
<feature type="transmembrane region" description="Helical" evidence="1">
    <location>
        <begin position="67"/>
        <end position="92"/>
    </location>
</feature>
<evidence type="ECO:0000313" key="3">
    <source>
        <dbReference type="Proteomes" id="UP000593915"/>
    </source>
</evidence>
<feature type="transmembrane region" description="Helical" evidence="1">
    <location>
        <begin position="104"/>
        <end position="121"/>
    </location>
</feature>
<keyword evidence="1" id="KW-1133">Transmembrane helix</keyword>
<protein>
    <submittedName>
        <fullName evidence="2">Uncharacterized protein</fullName>
    </submittedName>
</protein>
<keyword evidence="1" id="KW-0812">Transmembrane</keyword>
<evidence type="ECO:0000256" key="1">
    <source>
        <dbReference type="SAM" id="Phobius"/>
    </source>
</evidence>
<feature type="transmembrane region" description="Helical" evidence="1">
    <location>
        <begin position="12"/>
        <end position="32"/>
    </location>
</feature>